<dbReference type="Proteomes" id="UP000515124">
    <property type="component" value="Unplaced"/>
</dbReference>
<organism evidence="2 3">
    <name type="scientific">Prunus avium</name>
    <name type="common">Cherry</name>
    <name type="synonym">Cerasus avium</name>
    <dbReference type="NCBI Taxonomy" id="42229"/>
    <lineage>
        <taxon>Eukaryota</taxon>
        <taxon>Viridiplantae</taxon>
        <taxon>Streptophyta</taxon>
        <taxon>Embryophyta</taxon>
        <taxon>Tracheophyta</taxon>
        <taxon>Spermatophyta</taxon>
        <taxon>Magnoliopsida</taxon>
        <taxon>eudicotyledons</taxon>
        <taxon>Gunneridae</taxon>
        <taxon>Pentapetalae</taxon>
        <taxon>rosids</taxon>
        <taxon>fabids</taxon>
        <taxon>Rosales</taxon>
        <taxon>Rosaceae</taxon>
        <taxon>Amygdaloideae</taxon>
        <taxon>Amygdaleae</taxon>
        <taxon>Prunus</taxon>
    </lineage>
</organism>
<evidence type="ECO:0000313" key="3">
    <source>
        <dbReference type="RefSeq" id="XP_021828950.1"/>
    </source>
</evidence>
<dbReference type="InterPro" id="IPR004158">
    <property type="entry name" value="DUF247_pln"/>
</dbReference>
<dbReference type="Pfam" id="PF14223">
    <property type="entry name" value="Retrotran_gag_2"/>
    <property type="match status" value="1"/>
</dbReference>
<dbReference type="AlphaFoldDB" id="A0A6P5TPF3"/>
<dbReference type="PANTHER" id="PTHR31170">
    <property type="entry name" value="BNAC04G53230D PROTEIN"/>
    <property type="match status" value="1"/>
</dbReference>
<keyword evidence="1" id="KW-0812">Transmembrane</keyword>
<evidence type="ECO:0000256" key="1">
    <source>
        <dbReference type="SAM" id="Phobius"/>
    </source>
</evidence>
<dbReference type="KEGG" id="pavi:110769304"/>
<keyword evidence="2" id="KW-1185">Reference proteome</keyword>
<gene>
    <name evidence="3" type="primary">LOC110769304</name>
</gene>
<reference evidence="3" key="1">
    <citation type="submission" date="2025-08" db="UniProtKB">
        <authorList>
            <consortium name="RefSeq"/>
        </authorList>
    </citation>
    <scope>IDENTIFICATION</scope>
</reference>
<name>A0A6P5TPF3_PRUAV</name>
<evidence type="ECO:0000313" key="2">
    <source>
        <dbReference type="Proteomes" id="UP000515124"/>
    </source>
</evidence>
<protein>
    <submittedName>
        <fullName evidence="3">UPF0481 protein At3g47200-like</fullName>
    </submittedName>
</protein>
<dbReference type="RefSeq" id="XP_021828950.1">
    <property type="nucleotide sequence ID" value="XM_021973258.1"/>
</dbReference>
<dbReference type="Pfam" id="PF03140">
    <property type="entry name" value="DUF247"/>
    <property type="match status" value="1"/>
</dbReference>
<sequence length="569" mass="65711">MKTYFISQDLWDLVDSDFNNPENPIVEQLRQLKKDQQKEAKALYALQQALHDTIFPRIMGATTAREAWNTLKEEFHGNAKGFTAKLMEKTKDKLAVVKSESEDLSIYRVPNKLREVKADAYNPRVVSIGPFHRGHHDLAAMEKHKSLYMLHVLQYTKTRQETHDCLKDCIKALYDLDIQVRRCFEEIKPVDNPLTEVMLLDGCFILELFLRYDQHCLNMKQKYKVDPIFNNAWMIPALRQDLALLENQIPFIVLKNLYQIIRPNVVNHYTVYTPPNSVTSLALKFFQPMNNKASVREDRDTDCNHLLDLIHKFYFLPSLESIVTNYHQVQNGGNGHLSINLTIDMAPQNQIVSTVRTTSLPISRPNMIPASSASYIDKGFSHGASKLLESGVQFEEGSTQDHLLNITFNKGVIKIPPVFTDETTDSLFRNLIAFEQCHLMSSSHQITSYAILMKSLIRSKEDIKLLQKRKILNPSWVGDQYLIDFETILDHVHPKDFCFGKLCEDANAYGKSWFHWHKHKVFWMVQFRRQIRSLCSTYFSSPWSIIAFLAAAAIFGLTATQTHYAIHPR</sequence>
<dbReference type="GeneID" id="110769304"/>
<dbReference type="PANTHER" id="PTHR31170:SF20">
    <property type="entry name" value="DUF247 DOMAIN PROTEIN"/>
    <property type="match status" value="1"/>
</dbReference>
<feature type="transmembrane region" description="Helical" evidence="1">
    <location>
        <begin position="543"/>
        <end position="566"/>
    </location>
</feature>
<accession>A0A6P5TPF3</accession>
<keyword evidence="1" id="KW-1133">Transmembrane helix</keyword>
<keyword evidence="1" id="KW-0472">Membrane</keyword>
<proteinExistence type="predicted"/>